<dbReference type="InterPro" id="IPR044855">
    <property type="entry name" value="CoA-Trfase_III_dom3_sf"/>
</dbReference>
<protein>
    <submittedName>
        <fullName evidence="2">Crotonobetainyl-CoA:carnitine CoA-transferase CaiB-like acyl-CoA transferase</fullName>
    </submittedName>
</protein>
<accession>A0A286HWU5</accession>
<keyword evidence="3" id="KW-1185">Reference proteome</keyword>
<dbReference type="PANTHER" id="PTHR48207:SF3">
    <property type="entry name" value="SUCCINATE--HYDROXYMETHYLGLUTARATE COA-TRANSFERASE"/>
    <property type="match status" value="1"/>
</dbReference>
<evidence type="ECO:0000313" key="2">
    <source>
        <dbReference type="EMBL" id="SOE12333.1"/>
    </source>
</evidence>
<dbReference type="InterPro" id="IPR050483">
    <property type="entry name" value="CoA-transferase_III_domain"/>
</dbReference>
<dbReference type="EMBL" id="OCPC01000001">
    <property type="protein sequence ID" value="SOE12333.1"/>
    <property type="molecule type" value="Genomic_DNA"/>
</dbReference>
<dbReference type="RefSeq" id="WP_097105361.1">
    <property type="nucleotide sequence ID" value="NZ_OCPC01000001.1"/>
</dbReference>
<dbReference type="InterPro" id="IPR003673">
    <property type="entry name" value="CoA-Trfase_fam_III"/>
</dbReference>
<sequence>MPDLDTETAADTAAAPLAGIRVIELARILAGPWAGQLLADLGADVIKIEHPEGGDDTRRWGPPFVEGADGENLSAAYYHSTNRGKRSVTIDIATVEGAKAARDLISSADVVLENFKVGGLKKYGLDYGSLKPDNPALVYCSITGFGQTGPYAPRAGYDFIIQAMTGMMSITGEPGREPQKAGVAISDIFTGLYSVIAIQAALRHAERTGEGQMIDMALFDTQAGILGNQNLNYLVSGSAPVQMGNAHMNIAPYEVFPVSDGHVIIAVGNDGQFQRFCKLLGATGMAADPEFQTNPLRVAHRERLRAELIAEMSSWNKADILAACEANAVPAGPINNIAEMFADPQIIARGLRMDLTDGAGTEIPSVRAPIILPASPLHYDRPSPRLGEHTQEVMAELEAIKSKGKRT</sequence>
<dbReference type="Gene3D" id="3.30.1540.10">
    <property type="entry name" value="formyl-coa transferase, domain 3"/>
    <property type="match status" value="1"/>
</dbReference>
<dbReference type="InterPro" id="IPR023606">
    <property type="entry name" value="CoA-Trfase_III_dom_1_sf"/>
</dbReference>
<dbReference type="Pfam" id="PF02515">
    <property type="entry name" value="CoA_transf_3"/>
    <property type="match status" value="1"/>
</dbReference>
<dbReference type="AlphaFoldDB" id="A0A286HWU5"/>
<dbReference type="Gene3D" id="3.40.50.10540">
    <property type="entry name" value="Crotonobetainyl-coa:carnitine coa-transferase, domain 1"/>
    <property type="match status" value="1"/>
</dbReference>
<organism evidence="2 3">
    <name type="scientific">Hoeflea halophila</name>
    <dbReference type="NCBI Taxonomy" id="714899"/>
    <lineage>
        <taxon>Bacteria</taxon>
        <taxon>Pseudomonadati</taxon>
        <taxon>Pseudomonadota</taxon>
        <taxon>Alphaproteobacteria</taxon>
        <taxon>Hyphomicrobiales</taxon>
        <taxon>Rhizobiaceae</taxon>
        <taxon>Hoeflea</taxon>
    </lineage>
</organism>
<dbReference type="GO" id="GO:0008410">
    <property type="term" value="F:CoA-transferase activity"/>
    <property type="evidence" value="ECO:0007669"/>
    <property type="project" value="TreeGrafter"/>
</dbReference>
<dbReference type="PANTHER" id="PTHR48207">
    <property type="entry name" value="SUCCINATE--HYDROXYMETHYLGLUTARATE COA-TRANSFERASE"/>
    <property type="match status" value="1"/>
</dbReference>
<evidence type="ECO:0000256" key="1">
    <source>
        <dbReference type="ARBA" id="ARBA00022679"/>
    </source>
</evidence>
<evidence type="ECO:0000313" key="3">
    <source>
        <dbReference type="Proteomes" id="UP000219465"/>
    </source>
</evidence>
<dbReference type="Proteomes" id="UP000219465">
    <property type="component" value="Unassembled WGS sequence"/>
</dbReference>
<name>A0A286HWU5_9HYPH</name>
<reference evidence="3" key="1">
    <citation type="submission" date="2017-08" db="EMBL/GenBank/DDBJ databases">
        <authorList>
            <person name="Varghese N."/>
            <person name="Submissions S."/>
        </authorList>
    </citation>
    <scope>NUCLEOTIDE SEQUENCE [LARGE SCALE GENOMIC DNA]</scope>
    <source>
        <strain evidence="3">KCTC 23107</strain>
    </source>
</reference>
<gene>
    <name evidence="2" type="ORF">SAMN05877838_0871</name>
</gene>
<proteinExistence type="predicted"/>
<dbReference type="SUPFAM" id="SSF89796">
    <property type="entry name" value="CoA-transferase family III (CaiB/BaiF)"/>
    <property type="match status" value="1"/>
</dbReference>
<dbReference type="OrthoDB" id="9806585at2"/>
<keyword evidence="1 2" id="KW-0808">Transferase</keyword>